<evidence type="ECO:0000313" key="2">
    <source>
        <dbReference type="EMBL" id="GHE55659.1"/>
    </source>
</evidence>
<sequence length="107" mass="11768">MREGDVLREWLLHLLEGAQLPYGAENWAAGWGREEMSVLPSEWFKSSYSQQNGECVEVRSAVRGLDVRDSKCPAEPMLTFATPAWTAFLVGVKAGAPGAGSRPSRRC</sequence>
<evidence type="ECO:0000313" key="3">
    <source>
        <dbReference type="Proteomes" id="UP000608024"/>
    </source>
</evidence>
<organism evidence="2 3">
    <name type="scientific">Streptomyces longispororuber</name>
    <dbReference type="NCBI Taxonomy" id="68230"/>
    <lineage>
        <taxon>Bacteria</taxon>
        <taxon>Bacillati</taxon>
        <taxon>Actinomycetota</taxon>
        <taxon>Actinomycetes</taxon>
        <taxon>Kitasatosporales</taxon>
        <taxon>Streptomycetaceae</taxon>
        <taxon>Streptomyces</taxon>
    </lineage>
</organism>
<dbReference type="Proteomes" id="UP000608024">
    <property type="component" value="Unassembled WGS sequence"/>
</dbReference>
<comment type="caution">
    <text evidence="2">The sequence shown here is derived from an EMBL/GenBank/DDBJ whole genome shotgun (WGS) entry which is preliminary data.</text>
</comment>
<keyword evidence="3" id="KW-1185">Reference proteome</keyword>
<dbReference type="Pfam" id="PF04149">
    <property type="entry name" value="DUF397"/>
    <property type="match status" value="1"/>
</dbReference>
<gene>
    <name evidence="2" type="ORF">GCM10018785_26320</name>
</gene>
<reference evidence="2" key="1">
    <citation type="journal article" date="2014" name="Int. J. Syst. Evol. Microbiol.">
        <title>Complete genome sequence of Corynebacterium casei LMG S-19264T (=DSM 44701T), isolated from a smear-ripened cheese.</title>
        <authorList>
            <consortium name="US DOE Joint Genome Institute (JGI-PGF)"/>
            <person name="Walter F."/>
            <person name="Albersmeier A."/>
            <person name="Kalinowski J."/>
            <person name="Ruckert C."/>
        </authorList>
    </citation>
    <scope>NUCLEOTIDE SEQUENCE</scope>
    <source>
        <strain evidence="2">JCM 4784</strain>
    </source>
</reference>
<accession>A0A918ZJ66</accession>
<dbReference type="InterPro" id="IPR007278">
    <property type="entry name" value="DUF397"/>
</dbReference>
<dbReference type="AlphaFoldDB" id="A0A918ZJ66"/>
<evidence type="ECO:0000259" key="1">
    <source>
        <dbReference type="Pfam" id="PF04149"/>
    </source>
</evidence>
<feature type="domain" description="DUF397" evidence="1">
    <location>
        <begin position="42"/>
        <end position="93"/>
    </location>
</feature>
<protein>
    <recommendedName>
        <fullName evidence="1">DUF397 domain-containing protein</fullName>
    </recommendedName>
</protein>
<dbReference type="EMBL" id="BNBT01000030">
    <property type="protein sequence ID" value="GHE55659.1"/>
    <property type="molecule type" value="Genomic_DNA"/>
</dbReference>
<name>A0A918ZJ66_9ACTN</name>
<proteinExistence type="predicted"/>
<reference evidence="2" key="2">
    <citation type="submission" date="2020-09" db="EMBL/GenBank/DDBJ databases">
        <authorList>
            <person name="Sun Q."/>
            <person name="Ohkuma M."/>
        </authorList>
    </citation>
    <scope>NUCLEOTIDE SEQUENCE</scope>
    <source>
        <strain evidence="2">JCM 4784</strain>
    </source>
</reference>